<dbReference type="EMBL" id="BAABDQ010000001">
    <property type="protein sequence ID" value="GAA3530717.1"/>
    <property type="molecule type" value="Genomic_DNA"/>
</dbReference>
<name>A0ABP6VB46_9ACTN</name>
<gene>
    <name evidence="2" type="ORF">GCM10022419_007170</name>
</gene>
<proteinExistence type="predicted"/>
<evidence type="ECO:0000313" key="3">
    <source>
        <dbReference type="Proteomes" id="UP001500630"/>
    </source>
</evidence>
<evidence type="ECO:0000256" key="1">
    <source>
        <dbReference type="SAM" id="MobiDB-lite"/>
    </source>
</evidence>
<feature type="compositionally biased region" description="Polar residues" evidence="1">
    <location>
        <begin position="98"/>
        <end position="109"/>
    </location>
</feature>
<sequence>MWISSGWPTRNPPAVKQFIVSLAPPRKGDKLPDQIQHVVNLDEGAEGLHRPTPGTSSRRESSTGERIPRDAGTKPARGLRTVAMPEPEPVTFACKETAQLSPGAQTRRR</sequence>
<dbReference type="Proteomes" id="UP001500630">
    <property type="component" value="Unassembled WGS sequence"/>
</dbReference>
<feature type="compositionally biased region" description="Basic and acidic residues" evidence="1">
    <location>
        <begin position="57"/>
        <end position="72"/>
    </location>
</feature>
<evidence type="ECO:0000313" key="2">
    <source>
        <dbReference type="EMBL" id="GAA3530717.1"/>
    </source>
</evidence>
<organism evidence="2 3">
    <name type="scientific">Nonomuraea rosea</name>
    <dbReference type="NCBI Taxonomy" id="638574"/>
    <lineage>
        <taxon>Bacteria</taxon>
        <taxon>Bacillati</taxon>
        <taxon>Actinomycetota</taxon>
        <taxon>Actinomycetes</taxon>
        <taxon>Streptosporangiales</taxon>
        <taxon>Streptosporangiaceae</taxon>
        <taxon>Nonomuraea</taxon>
    </lineage>
</organism>
<comment type="caution">
    <text evidence="2">The sequence shown here is derived from an EMBL/GenBank/DDBJ whole genome shotgun (WGS) entry which is preliminary data.</text>
</comment>
<evidence type="ECO:0008006" key="4">
    <source>
        <dbReference type="Google" id="ProtNLM"/>
    </source>
</evidence>
<feature type="region of interest" description="Disordered" evidence="1">
    <location>
        <begin position="42"/>
        <end position="109"/>
    </location>
</feature>
<keyword evidence="3" id="KW-1185">Reference proteome</keyword>
<reference evidence="3" key="1">
    <citation type="journal article" date="2019" name="Int. J. Syst. Evol. Microbiol.">
        <title>The Global Catalogue of Microorganisms (GCM) 10K type strain sequencing project: providing services to taxonomists for standard genome sequencing and annotation.</title>
        <authorList>
            <consortium name="The Broad Institute Genomics Platform"/>
            <consortium name="The Broad Institute Genome Sequencing Center for Infectious Disease"/>
            <person name="Wu L."/>
            <person name="Ma J."/>
        </authorList>
    </citation>
    <scope>NUCLEOTIDE SEQUENCE [LARGE SCALE GENOMIC DNA]</scope>
    <source>
        <strain evidence="3">JCM 17326</strain>
    </source>
</reference>
<protein>
    <recommendedName>
        <fullName evidence="4">Transposase</fullName>
    </recommendedName>
</protein>
<accession>A0ABP6VB46</accession>